<gene>
    <name evidence="1" type="ORF">KYI95_08775</name>
</gene>
<comment type="caution">
    <text evidence="1">The sequence shown here is derived from an EMBL/GenBank/DDBJ whole genome shotgun (WGS) entry which is preliminary data.</text>
</comment>
<accession>A0ABS6VER5</accession>
<proteinExistence type="predicted"/>
<dbReference type="Proteomes" id="UP001197236">
    <property type="component" value="Unassembled WGS sequence"/>
</dbReference>
<sequence length="65" mass="7208">MCLSRQSHCHGIASPGVTRAYRQPLFTPFPITRNDDAQHSVLHVGYRPFRYCPQVAGGLSGQVKP</sequence>
<organism evidence="1 2">
    <name type="scientific">Pantoea allii</name>
    <dbReference type="NCBI Taxonomy" id="574096"/>
    <lineage>
        <taxon>Bacteria</taxon>
        <taxon>Pseudomonadati</taxon>
        <taxon>Pseudomonadota</taxon>
        <taxon>Gammaproteobacteria</taxon>
        <taxon>Enterobacterales</taxon>
        <taxon>Erwiniaceae</taxon>
        <taxon>Pantoea</taxon>
    </lineage>
</organism>
<dbReference type="RefSeq" id="WP_156506654.1">
    <property type="nucleotide sequence ID" value="NZ_CP125958.1"/>
</dbReference>
<protein>
    <submittedName>
        <fullName evidence="1">Uncharacterized protein</fullName>
    </submittedName>
</protein>
<keyword evidence="2" id="KW-1185">Reference proteome</keyword>
<evidence type="ECO:0000313" key="1">
    <source>
        <dbReference type="EMBL" id="MBW1257298.1"/>
    </source>
</evidence>
<dbReference type="EMBL" id="JAHVXZ010000003">
    <property type="protein sequence ID" value="MBW1257298.1"/>
    <property type="molecule type" value="Genomic_DNA"/>
</dbReference>
<dbReference type="GeneID" id="99737705"/>
<reference evidence="1 2" key="1">
    <citation type="submission" date="2021-07" db="EMBL/GenBank/DDBJ databases">
        <title>A novel phosphonate cluster across the Pantoea species complex is important for pathogenicity in onion.</title>
        <authorList>
            <person name="Zhao M."/>
            <person name="Stice S."/>
            <person name="Shin G.Y."/>
            <person name="Coutinho T."/>
            <person name="Gitaitis R."/>
            <person name="Kvitko B."/>
            <person name="Dutta B."/>
        </authorList>
    </citation>
    <scope>NUCLEOTIDE SEQUENCE [LARGE SCALE GENOMIC DNA]</scope>
    <source>
        <strain evidence="1 2">BD 382</strain>
    </source>
</reference>
<name>A0ABS6VER5_9GAMM</name>
<evidence type="ECO:0000313" key="2">
    <source>
        <dbReference type="Proteomes" id="UP001197236"/>
    </source>
</evidence>